<evidence type="ECO:0000256" key="2">
    <source>
        <dbReference type="ARBA" id="ARBA00012438"/>
    </source>
</evidence>
<dbReference type="SUPFAM" id="SSF47384">
    <property type="entry name" value="Homodimeric domain of signal transducing histidine kinase"/>
    <property type="match status" value="1"/>
</dbReference>
<dbReference type="PROSITE" id="PS50109">
    <property type="entry name" value="HIS_KIN"/>
    <property type="match status" value="1"/>
</dbReference>
<dbReference type="Gene3D" id="3.30.450.20">
    <property type="entry name" value="PAS domain"/>
    <property type="match status" value="1"/>
</dbReference>
<dbReference type="CDD" id="cd00082">
    <property type="entry name" value="HisKA"/>
    <property type="match status" value="1"/>
</dbReference>
<dbReference type="InterPro" id="IPR036890">
    <property type="entry name" value="HATPase_C_sf"/>
</dbReference>
<keyword evidence="7" id="KW-1185">Reference proteome</keyword>
<feature type="transmembrane region" description="Helical" evidence="4">
    <location>
        <begin position="57"/>
        <end position="80"/>
    </location>
</feature>
<dbReference type="InterPro" id="IPR005467">
    <property type="entry name" value="His_kinase_dom"/>
</dbReference>
<dbReference type="SUPFAM" id="SSF55874">
    <property type="entry name" value="ATPase domain of HSP90 chaperone/DNA topoisomerase II/histidine kinase"/>
    <property type="match status" value="1"/>
</dbReference>
<dbReference type="PATRIC" id="fig|1354791.3.peg.951"/>
<keyword evidence="4" id="KW-0812">Transmembrane</keyword>
<keyword evidence="4" id="KW-0472">Membrane</keyword>
<dbReference type="RefSeq" id="WP_025280628.1">
    <property type="nucleotide sequence ID" value="NZ_CP007268.1"/>
</dbReference>
<evidence type="ECO:0000256" key="3">
    <source>
        <dbReference type="ARBA" id="ARBA00022553"/>
    </source>
</evidence>
<evidence type="ECO:0000313" key="6">
    <source>
        <dbReference type="EMBL" id="AHK78275.1"/>
    </source>
</evidence>
<name>W8L2W7_9GAMM</name>
<evidence type="ECO:0000313" key="7">
    <source>
        <dbReference type="Proteomes" id="UP000019442"/>
    </source>
</evidence>
<keyword evidence="6" id="KW-0418">Kinase</keyword>
<protein>
    <recommendedName>
        <fullName evidence="2">histidine kinase</fullName>
        <ecNumber evidence="2">2.7.13.3</ecNumber>
    </recommendedName>
</protein>
<accession>W8L2W7</accession>
<dbReference type="KEGG" id="hhc:M911_02795"/>
<dbReference type="SMART" id="SM00387">
    <property type="entry name" value="HATPase_c"/>
    <property type="match status" value="1"/>
</dbReference>
<evidence type="ECO:0000259" key="5">
    <source>
        <dbReference type="PROSITE" id="PS50109"/>
    </source>
</evidence>
<gene>
    <name evidence="6" type="ORF">M911_02795</name>
</gene>
<organism evidence="6 7">
    <name type="scientific">Ectothiorhodospira haloalkaliphila</name>
    <dbReference type="NCBI Taxonomy" id="421628"/>
    <lineage>
        <taxon>Bacteria</taxon>
        <taxon>Pseudomonadati</taxon>
        <taxon>Pseudomonadota</taxon>
        <taxon>Gammaproteobacteria</taxon>
        <taxon>Chromatiales</taxon>
        <taxon>Ectothiorhodospiraceae</taxon>
        <taxon>Ectothiorhodospira</taxon>
    </lineage>
</organism>
<feature type="transmembrane region" description="Helical" evidence="4">
    <location>
        <begin position="100"/>
        <end position="126"/>
    </location>
</feature>
<reference evidence="6 7" key="1">
    <citation type="journal article" date="2014" name="J Genomics">
        <title>Draft Genome Sequence of the Extremely Halophilic Phototrophic Purple Sulfur Bacterium Halorhodospira halochloris.</title>
        <authorList>
            <person name="Singh K.S."/>
            <person name="Kirksey J."/>
            <person name="Hoff W.D."/>
            <person name="Deole R."/>
        </authorList>
    </citation>
    <scope>NUCLEOTIDE SEQUENCE [LARGE SCALE GENOMIC DNA]</scope>
    <source>
        <strain evidence="6 7">A</strain>
    </source>
</reference>
<dbReference type="Pfam" id="PF00512">
    <property type="entry name" value="HisKA"/>
    <property type="match status" value="1"/>
</dbReference>
<dbReference type="Pfam" id="PF25323">
    <property type="entry name" value="6TM_PilS"/>
    <property type="match status" value="1"/>
</dbReference>
<dbReference type="PANTHER" id="PTHR43065">
    <property type="entry name" value="SENSOR HISTIDINE KINASE"/>
    <property type="match status" value="1"/>
</dbReference>
<feature type="domain" description="Histidine kinase" evidence="5">
    <location>
        <begin position="326"/>
        <end position="538"/>
    </location>
</feature>
<dbReference type="InterPro" id="IPR003661">
    <property type="entry name" value="HisK_dim/P_dom"/>
</dbReference>
<evidence type="ECO:0000256" key="4">
    <source>
        <dbReference type="SAM" id="Phobius"/>
    </source>
</evidence>
<dbReference type="Gene3D" id="1.10.287.130">
    <property type="match status" value="1"/>
</dbReference>
<dbReference type="AlphaFoldDB" id="W8L2W7"/>
<feature type="transmembrane region" description="Helical" evidence="4">
    <location>
        <begin position="26"/>
        <end position="45"/>
    </location>
</feature>
<sequence length="546" mass="59287">MKRSGLPPTGWTRRPMDDVWRALRLFSLYRFFIAGMLLALVVLGTGPETLGQSHPRLFLVCASVYLVLSFGFGTAARLFTPSAETQVYSQAVTDTLCITLLMYASGGVTSGLGMLTIPAMAGLSILAPGRPALFFAALGSIALLLAQIHGYLFDPTRDAALTQTGLLGAALFATALLGLVLSRRVRESEARAERHSVDLANMAELNAHIIERMQSGVIVVNDTGHVHLINEAAWGLLGNPSADNPSDLGQISPQIEAALQQWLAKPGIQGHQTLEAGAYGPELRVRFTRLGVDRAVGTLIFLEDIAELHRQMQAIKLASLGRLTASIAHEIRNPLGAISHAAQLLGESESLDKADRRLAGIIQDQSQRMNALIQNILGLSRQASPRGESLLLKPWLEQFTEEFRRHYNLEPAQLQVAIRPDDARGRFDPEQLHQVLWNLCVNALRYGTRAGEPPRIRIQGGTQDISRQPVVDVIDEGQGVKPGIARQLFEPFVTSGNQGTGLGLYIARELCENNGGGLEYLPLPTGGSCFRIRFPIPEHTAAQPAP</sequence>
<dbReference type="SMART" id="SM00388">
    <property type="entry name" value="HisKA"/>
    <property type="match status" value="1"/>
</dbReference>
<dbReference type="InterPro" id="IPR003594">
    <property type="entry name" value="HATPase_dom"/>
</dbReference>
<dbReference type="HOGENOM" id="CLU_000445_114_39_6"/>
<comment type="catalytic activity">
    <reaction evidence="1">
        <text>ATP + protein L-histidine = ADP + protein N-phospho-L-histidine.</text>
        <dbReference type="EC" id="2.7.13.3"/>
    </reaction>
</comment>
<reference evidence="7" key="2">
    <citation type="submission" date="2014-02" db="EMBL/GenBank/DDBJ databases">
        <title>Draft Genome Sequence of extremely halophilic bacteria Halorhodospira halochloris.</title>
        <authorList>
            <person name="Singh K.S."/>
        </authorList>
    </citation>
    <scope>NUCLEOTIDE SEQUENCE [LARGE SCALE GENOMIC DNA]</scope>
    <source>
        <strain evidence="7">A</strain>
    </source>
</reference>
<dbReference type="Gene3D" id="3.30.565.10">
    <property type="entry name" value="Histidine kinase-like ATPase, C-terminal domain"/>
    <property type="match status" value="1"/>
</dbReference>
<dbReference type="EMBL" id="CP007268">
    <property type="protein sequence ID" value="AHK78275.1"/>
    <property type="molecule type" value="Genomic_DNA"/>
</dbReference>
<keyword evidence="3" id="KW-0597">Phosphoprotein</keyword>
<keyword evidence="6" id="KW-0808">Transferase</keyword>
<keyword evidence="4" id="KW-1133">Transmembrane helix</keyword>
<proteinExistence type="predicted"/>
<dbReference type="GO" id="GO:0000155">
    <property type="term" value="F:phosphorelay sensor kinase activity"/>
    <property type="evidence" value="ECO:0007669"/>
    <property type="project" value="InterPro"/>
</dbReference>
<dbReference type="PANTHER" id="PTHR43065:SF52">
    <property type="entry name" value="SENSOR PROTEIN KINASE PILS"/>
    <property type="match status" value="1"/>
</dbReference>
<dbReference type="PRINTS" id="PR00344">
    <property type="entry name" value="BCTRLSENSOR"/>
</dbReference>
<dbReference type="EC" id="2.7.13.3" evidence="2"/>
<feature type="transmembrane region" description="Helical" evidence="4">
    <location>
        <begin position="159"/>
        <end position="181"/>
    </location>
</feature>
<dbReference type="InterPro" id="IPR004358">
    <property type="entry name" value="Sig_transdc_His_kin-like_C"/>
</dbReference>
<dbReference type="Pfam" id="PF02518">
    <property type="entry name" value="HATPase_c"/>
    <property type="match status" value="1"/>
</dbReference>
<dbReference type="InterPro" id="IPR036097">
    <property type="entry name" value="HisK_dim/P_sf"/>
</dbReference>
<feature type="transmembrane region" description="Helical" evidence="4">
    <location>
        <begin position="133"/>
        <end position="153"/>
    </location>
</feature>
<dbReference type="Proteomes" id="UP000019442">
    <property type="component" value="Chromosome"/>
</dbReference>
<evidence type="ECO:0000256" key="1">
    <source>
        <dbReference type="ARBA" id="ARBA00000085"/>
    </source>
</evidence>